<evidence type="ECO:0000313" key="4">
    <source>
        <dbReference type="WBParaSite" id="ASIM_0000294901-mRNA-1"/>
    </source>
</evidence>
<feature type="compositionally biased region" description="Polar residues" evidence="1">
    <location>
        <begin position="1"/>
        <end position="14"/>
    </location>
</feature>
<evidence type="ECO:0000313" key="3">
    <source>
        <dbReference type="Proteomes" id="UP000267096"/>
    </source>
</evidence>
<accession>A0A0M3J5W5</accession>
<evidence type="ECO:0000256" key="1">
    <source>
        <dbReference type="SAM" id="MobiDB-lite"/>
    </source>
</evidence>
<feature type="compositionally biased region" description="Polar residues" evidence="1">
    <location>
        <begin position="37"/>
        <end position="47"/>
    </location>
</feature>
<name>A0A0M3J5W5_ANISI</name>
<dbReference type="AlphaFoldDB" id="A0A0M3J5W5"/>
<feature type="region of interest" description="Disordered" evidence="1">
    <location>
        <begin position="1"/>
        <end position="77"/>
    </location>
</feature>
<reference evidence="2 3" key="2">
    <citation type="submission" date="2018-11" db="EMBL/GenBank/DDBJ databases">
        <authorList>
            <consortium name="Pathogen Informatics"/>
        </authorList>
    </citation>
    <scope>NUCLEOTIDE SEQUENCE [LARGE SCALE GENOMIC DNA]</scope>
</reference>
<feature type="compositionally biased region" description="Basic and acidic residues" evidence="1">
    <location>
        <begin position="54"/>
        <end position="76"/>
    </location>
</feature>
<evidence type="ECO:0000313" key="2">
    <source>
        <dbReference type="EMBL" id="VDK20642.1"/>
    </source>
</evidence>
<dbReference type="EMBL" id="UYRR01003973">
    <property type="protein sequence ID" value="VDK20642.1"/>
    <property type="molecule type" value="Genomic_DNA"/>
</dbReference>
<proteinExistence type="predicted"/>
<protein>
    <submittedName>
        <fullName evidence="2 4">Uncharacterized protein</fullName>
    </submittedName>
</protein>
<organism evidence="4">
    <name type="scientific">Anisakis simplex</name>
    <name type="common">Herring worm</name>
    <dbReference type="NCBI Taxonomy" id="6269"/>
    <lineage>
        <taxon>Eukaryota</taxon>
        <taxon>Metazoa</taxon>
        <taxon>Ecdysozoa</taxon>
        <taxon>Nematoda</taxon>
        <taxon>Chromadorea</taxon>
        <taxon>Rhabditida</taxon>
        <taxon>Spirurina</taxon>
        <taxon>Ascaridomorpha</taxon>
        <taxon>Ascaridoidea</taxon>
        <taxon>Anisakidae</taxon>
        <taxon>Anisakis</taxon>
        <taxon>Anisakis simplex complex</taxon>
    </lineage>
</organism>
<dbReference type="Proteomes" id="UP000267096">
    <property type="component" value="Unassembled WGS sequence"/>
</dbReference>
<reference evidence="4" key="1">
    <citation type="submission" date="2017-02" db="UniProtKB">
        <authorList>
            <consortium name="WormBaseParasite"/>
        </authorList>
    </citation>
    <scope>IDENTIFICATION</scope>
</reference>
<sequence length="102" mass="10963">MSSDNSFNNGSAQGNDIHLVENAEEVTEDQNGVAASEKNSSSTSNRGSPLKSALKHDEPGSPSHHPDPEHHVKLDLDGSDLTEEDIFRMKILSASRRGGLLL</sequence>
<gene>
    <name evidence="2" type="ORF">ASIM_LOCUS2798</name>
</gene>
<dbReference type="WBParaSite" id="ASIM_0000294901-mRNA-1">
    <property type="protein sequence ID" value="ASIM_0000294901-mRNA-1"/>
    <property type="gene ID" value="ASIM_0000294901"/>
</dbReference>
<keyword evidence="3" id="KW-1185">Reference proteome</keyword>